<dbReference type="Gene3D" id="1.10.10.60">
    <property type="entry name" value="Homeodomain-like"/>
    <property type="match status" value="1"/>
</dbReference>
<dbReference type="SUPFAM" id="SSF46689">
    <property type="entry name" value="Homeodomain-like"/>
    <property type="match status" value="2"/>
</dbReference>
<dbReference type="OrthoDB" id="9772607at2"/>
<keyword evidence="4" id="KW-0238">DNA-binding</keyword>
<dbReference type="EMBL" id="FODY01000021">
    <property type="protein sequence ID" value="SEP36177.1"/>
    <property type="molecule type" value="Genomic_DNA"/>
</dbReference>
<keyword evidence="1" id="KW-0805">Transcription regulation</keyword>
<dbReference type="Pfam" id="PF12833">
    <property type="entry name" value="HTH_18"/>
    <property type="match status" value="1"/>
</dbReference>
<dbReference type="PROSITE" id="PS01124">
    <property type="entry name" value="HTH_ARAC_FAMILY_2"/>
    <property type="match status" value="1"/>
</dbReference>
<dbReference type="PANTHER" id="PTHR47893">
    <property type="entry name" value="REGULATORY PROTEIN PCHR"/>
    <property type="match status" value="1"/>
</dbReference>
<dbReference type="SMART" id="SM00342">
    <property type="entry name" value="HTH_ARAC"/>
    <property type="match status" value="1"/>
</dbReference>
<sequence>MKQTQAAALRNTELTSSRLSETCTVYELRNAGGTGRVTSYQVFPGVCLAYNDFHMDTCPENLIWDQNLLEINHCREGRFECEFLNGLYTYLSEGDLAVNTAVNNRVAHAAFPLEHYHGVSILIDLARAADTISTVLQDIPIDLYALRDKLCGDGRCFIVRAKDSIEHIFSELYTIPDAVKYGYFKLKVLELLLFLSAIDLAEQVEERSYFARRQVNKIKAIKELVTQHMEQHFTLRELSQRFDISLTAMNACFKAVYGVSIYAYIRIYRMQAAAAMLLQTQDSVTMIAGQVGYENASKFASAFKSVMQVAPSAYRKSR</sequence>
<dbReference type="InterPro" id="IPR009057">
    <property type="entry name" value="Homeodomain-like_sf"/>
</dbReference>
<accession>A0A1H8X919</accession>
<feature type="domain" description="HTH araC/xylS-type" evidence="3">
    <location>
        <begin position="219"/>
        <end position="317"/>
    </location>
</feature>
<protein>
    <submittedName>
        <fullName evidence="4">AraC-type DNA-binding protein</fullName>
    </submittedName>
</protein>
<dbReference type="GO" id="GO:0003700">
    <property type="term" value="F:DNA-binding transcription factor activity"/>
    <property type="evidence" value="ECO:0007669"/>
    <property type="project" value="InterPro"/>
</dbReference>
<dbReference type="InterPro" id="IPR053142">
    <property type="entry name" value="PchR_regulatory_protein"/>
</dbReference>
<dbReference type="AlphaFoldDB" id="A0A1H8X919"/>
<keyword evidence="5" id="KW-1185">Reference proteome</keyword>
<proteinExistence type="predicted"/>
<name>A0A1H8X919_9FIRM</name>
<keyword evidence="2" id="KW-0804">Transcription</keyword>
<evidence type="ECO:0000313" key="5">
    <source>
        <dbReference type="Proteomes" id="UP000198847"/>
    </source>
</evidence>
<gene>
    <name evidence="4" type="ORF">SAMN04490178_12120</name>
</gene>
<dbReference type="STRING" id="112903.SAMN04490178_12120"/>
<evidence type="ECO:0000259" key="3">
    <source>
        <dbReference type="PROSITE" id="PS01124"/>
    </source>
</evidence>
<evidence type="ECO:0000256" key="2">
    <source>
        <dbReference type="ARBA" id="ARBA00023163"/>
    </source>
</evidence>
<dbReference type="RefSeq" id="WP_091749366.1">
    <property type="nucleotide sequence ID" value="NZ_FODY01000021.1"/>
</dbReference>
<dbReference type="GO" id="GO:0043565">
    <property type="term" value="F:sequence-specific DNA binding"/>
    <property type="evidence" value="ECO:0007669"/>
    <property type="project" value="InterPro"/>
</dbReference>
<dbReference type="PANTHER" id="PTHR47893:SF1">
    <property type="entry name" value="REGULATORY PROTEIN PCHR"/>
    <property type="match status" value="1"/>
</dbReference>
<evidence type="ECO:0000313" key="4">
    <source>
        <dbReference type="EMBL" id="SEP36177.1"/>
    </source>
</evidence>
<evidence type="ECO:0000256" key="1">
    <source>
        <dbReference type="ARBA" id="ARBA00023015"/>
    </source>
</evidence>
<dbReference type="Proteomes" id="UP000198847">
    <property type="component" value="Unassembled WGS sequence"/>
</dbReference>
<organism evidence="4 5">
    <name type="scientific">Propionispora vibrioides</name>
    <dbReference type="NCBI Taxonomy" id="112903"/>
    <lineage>
        <taxon>Bacteria</taxon>
        <taxon>Bacillati</taxon>
        <taxon>Bacillota</taxon>
        <taxon>Negativicutes</taxon>
        <taxon>Selenomonadales</taxon>
        <taxon>Sporomusaceae</taxon>
        <taxon>Propionispora</taxon>
    </lineage>
</organism>
<reference evidence="4 5" key="1">
    <citation type="submission" date="2016-10" db="EMBL/GenBank/DDBJ databases">
        <authorList>
            <person name="de Groot N.N."/>
        </authorList>
    </citation>
    <scope>NUCLEOTIDE SEQUENCE [LARGE SCALE GENOMIC DNA]</scope>
    <source>
        <strain evidence="4 5">DSM 13305</strain>
    </source>
</reference>
<dbReference type="InterPro" id="IPR018060">
    <property type="entry name" value="HTH_AraC"/>
</dbReference>